<proteinExistence type="predicted"/>
<feature type="non-terminal residue" evidence="2">
    <location>
        <position position="122"/>
    </location>
</feature>
<organism evidence="2">
    <name type="scientific">Anthurium amnicola</name>
    <dbReference type="NCBI Taxonomy" id="1678845"/>
    <lineage>
        <taxon>Eukaryota</taxon>
        <taxon>Viridiplantae</taxon>
        <taxon>Streptophyta</taxon>
        <taxon>Embryophyta</taxon>
        <taxon>Tracheophyta</taxon>
        <taxon>Spermatophyta</taxon>
        <taxon>Magnoliopsida</taxon>
        <taxon>Liliopsida</taxon>
        <taxon>Araceae</taxon>
        <taxon>Pothoideae</taxon>
        <taxon>Potheae</taxon>
        <taxon>Anthurium</taxon>
    </lineage>
</organism>
<feature type="region of interest" description="Disordered" evidence="1">
    <location>
        <begin position="88"/>
        <end position="122"/>
    </location>
</feature>
<dbReference type="EMBL" id="GDJX01027629">
    <property type="protein sequence ID" value="JAT40307.1"/>
    <property type="molecule type" value="Transcribed_RNA"/>
</dbReference>
<name>A0A1D1XD11_9ARAE</name>
<reference evidence="2" key="1">
    <citation type="submission" date="2015-07" db="EMBL/GenBank/DDBJ databases">
        <title>Transcriptome Assembly of Anthurium amnicola.</title>
        <authorList>
            <person name="Suzuki J."/>
        </authorList>
    </citation>
    <scope>NUCLEOTIDE SEQUENCE</scope>
</reference>
<evidence type="ECO:0000313" key="2">
    <source>
        <dbReference type="EMBL" id="JAT40307.1"/>
    </source>
</evidence>
<accession>A0A1D1XD11</accession>
<sequence>MGSESGRLWELATVACWLAEEEERQRKTTPGSFSIQSLMVGEEEQGRLKKRKIGPFKDVGLSRTSSIDSMCLTPLKLVVEEMVEEGQRKATHPAVVIADEEEQRRRRGDLPLPQAHGNRRAA</sequence>
<gene>
    <name evidence="2" type="primary">Med13</name>
    <name evidence="2" type="ORF">g.59520</name>
</gene>
<dbReference type="AlphaFoldDB" id="A0A1D1XD11"/>
<protein>
    <submittedName>
        <fullName evidence="2">Mediator of RNA polymerase II transcription subunit 13</fullName>
    </submittedName>
</protein>
<evidence type="ECO:0000256" key="1">
    <source>
        <dbReference type="SAM" id="MobiDB-lite"/>
    </source>
</evidence>